<dbReference type="GO" id="GO:0005794">
    <property type="term" value="C:Golgi apparatus"/>
    <property type="evidence" value="ECO:0007669"/>
    <property type="project" value="TreeGrafter"/>
</dbReference>
<sequence length="697" mass="79816">MTALGKRKNKTGKSLKSKQAPLYSKDGIPYDYIIIIDAGSKGSRVYVYNWLNPTAALENGINLNRNNPLERVKLVRRFEQRDDDDDEQEEESNEALLPQVQTKEKWHKKITPGISSFDKNPKKIGKQHLYYLLERASQIIPKSQHYRTPIFLHATADCSSHVNVIHGEDEGLFGWLSINSIIGSFDHPELHQHGNNHSTYGLLDMGGASTQVVFQPNTTEVEEHQQNLYHVLLNQVPKLSTSDEDTEYSSPNPIEFNVYSDSFLGFGMYQAHKQYFKYLRDKFNKEKNIDHNAKFRSNIPDPCLPKGHVTSQIIDGYNYDFTGESDFNECLNNIFPVLQNSTNGSINENCNQFNETAKASSCLLNNSIPVFDFNINHFAAVSGYWNSIEDLLSYQNSKRDKEDQKNTYDYKVIFDKTEKVCSSSYSQLLEFNEDNKSHKLSEEELSELCFKSSWILNFLHLGLGFPRFGIDEITNTTTNGFESLQMIEQLGGTQFSWTLGRAILYSNDEYVQAYNNYTTRTTNTTEVSLLKRSGYYHRSSESLYHYGAEQSGIPPRPAFITPRADQTYKYFDYEKSSAPKSEFDSSPSNNHRWYGMFAFLSLVFVVGWLMIGSSRRRQVVHRVKAKMGDWRRMVPGYNDSKYVQLGPDLNDGDDLENGYELDDIVDSTSSSSSSNIDQQFQIGDEDEEDDDSENLIV</sequence>
<name>A0A8J5Q125_9ASCO</name>
<feature type="region of interest" description="Disordered" evidence="5">
    <location>
        <begin position="666"/>
        <end position="697"/>
    </location>
</feature>
<keyword evidence="4" id="KW-0547">Nucleotide-binding</keyword>
<evidence type="ECO:0000256" key="1">
    <source>
        <dbReference type="ARBA" id="ARBA00009283"/>
    </source>
</evidence>
<dbReference type="RefSeq" id="XP_049260742.1">
    <property type="nucleotide sequence ID" value="XM_049410047.1"/>
</dbReference>
<dbReference type="GO" id="GO:0004382">
    <property type="term" value="F:GDP phosphatase activity"/>
    <property type="evidence" value="ECO:0007669"/>
    <property type="project" value="TreeGrafter"/>
</dbReference>
<feature type="compositionally biased region" description="Acidic residues" evidence="5">
    <location>
        <begin position="683"/>
        <end position="697"/>
    </location>
</feature>
<dbReference type="EMBL" id="JAGSYN010000277">
    <property type="protein sequence ID" value="KAG7660509.1"/>
    <property type="molecule type" value="Genomic_DNA"/>
</dbReference>
<dbReference type="GeneID" id="73472728"/>
<organism evidence="7 8">
    <name type="scientific">[Candida] subhashii</name>
    <dbReference type="NCBI Taxonomy" id="561895"/>
    <lineage>
        <taxon>Eukaryota</taxon>
        <taxon>Fungi</taxon>
        <taxon>Dikarya</taxon>
        <taxon>Ascomycota</taxon>
        <taxon>Saccharomycotina</taxon>
        <taxon>Pichiomycetes</taxon>
        <taxon>Debaryomycetaceae</taxon>
        <taxon>Spathaspora</taxon>
    </lineage>
</organism>
<reference evidence="7 8" key="1">
    <citation type="journal article" date="2021" name="DNA Res.">
        <title>Genome analysis of Candida subhashii reveals its hybrid nature and dual mitochondrial genome conformations.</title>
        <authorList>
            <person name="Mixao V."/>
            <person name="Hegedusova E."/>
            <person name="Saus E."/>
            <person name="Pryszcz L.P."/>
            <person name="Cillingova A."/>
            <person name="Nosek J."/>
            <person name="Gabaldon T."/>
        </authorList>
    </citation>
    <scope>NUCLEOTIDE SEQUENCE [LARGE SCALE GENOMIC DNA]</scope>
    <source>
        <strain evidence="7 8">CBS 10753</strain>
    </source>
</reference>
<dbReference type="GO" id="GO:0017111">
    <property type="term" value="F:ribonucleoside triphosphate phosphatase activity"/>
    <property type="evidence" value="ECO:0007669"/>
    <property type="project" value="TreeGrafter"/>
</dbReference>
<dbReference type="Pfam" id="PF01150">
    <property type="entry name" value="GDA1_CD39"/>
    <property type="match status" value="2"/>
</dbReference>
<comment type="caution">
    <text evidence="7">The sequence shown here is derived from an EMBL/GenBank/DDBJ whole genome shotgun (WGS) entry which is preliminary data.</text>
</comment>
<evidence type="ECO:0000256" key="6">
    <source>
        <dbReference type="SAM" id="Phobius"/>
    </source>
</evidence>
<evidence type="ECO:0000313" key="8">
    <source>
        <dbReference type="Proteomes" id="UP000694255"/>
    </source>
</evidence>
<keyword evidence="6" id="KW-0812">Transmembrane</keyword>
<keyword evidence="4" id="KW-0067">ATP-binding</keyword>
<comment type="similarity">
    <text evidence="1">Belongs to the GDA1/CD39 NTPase family.</text>
</comment>
<dbReference type="PANTHER" id="PTHR11782:SF121">
    <property type="entry name" value="NUCLEOSIDE-DIPHOSPHATASE MIG-23"/>
    <property type="match status" value="1"/>
</dbReference>
<evidence type="ECO:0008006" key="9">
    <source>
        <dbReference type="Google" id="ProtNLM"/>
    </source>
</evidence>
<keyword evidence="6" id="KW-1133">Transmembrane helix</keyword>
<evidence type="ECO:0000256" key="2">
    <source>
        <dbReference type="ARBA" id="ARBA00022801"/>
    </source>
</evidence>
<dbReference type="GO" id="GO:0045134">
    <property type="term" value="F:UDP phosphatase activity"/>
    <property type="evidence" value="ECO:0007669"/>
    <property type="project" value="TreeGrafter"/>
</dbReference>
<gene>
    <name evidence="7" type="ORF">J8A68_005928</name>
</gene>
<dbReference type="GO" id="GO:0016020">
    <property type="term" value="C:membrane"/>
    <property type="evidence" value="ECO:0007669"/>
    <property type="project" value="TreeGrafter"/>
</dbReference>
<evidence type="ECO:0000256" key="3">
    <source>
        <dbReference type="PIRSR" id="PIRSR600407-1"/>
    </source>
</evidence>
<feature type="binding site" evidence="4">
    <location>
        <begin position="207"/>
        <end position="211"/>
    </location>
    <ligand>
        <name>ATP</name>
        <dbReference type="ChEBI" id="CHEBI:30616"/>
    </ligand>
</feature>
<accession>A0A8J5Q125</accession>
<dbReference type="GO" id="GO:0046036">
    <property type="term" value="P:CTP metabolic process"/>
    <property type="evidence" value="ECO:0007669"/>
    <property type="project" value="TreeGrafter"/>
</dbReference>
<dbReference type="OrthoDB" id="6372431at2759"/>
<evidence type="ECO:0000256" key="4">
    <source>
        <dbReference type="PIRSR" id="PIRSR600407-2"/>
    </source>
</evidence>
<protein>
    <recommendedName>
        <fullName evidence="9">Golgi apyrase</fullName>
    </recommendedName>
</protein>
<dbReference type="Proteomes" id="UP000694255">
    <property type="component" value="Unassembled WGS sequence"/>
</dbReference>
<keyword evidence="2" id="KW-0378">Hydrolase</keyword>
<keyword evidence="6" id="KW-0472">Membrane</keyword>
<dbReference type="PANTHER" id="PTHR11782">
    <property type="entry name" value="ADENOSINE/GUANOSINE DIPHOSPHATASE"/>
    <property type="match status" value="1"/>
</dbReference>
<proteinExistence type="inferred from homology"/>
<dbReference type="GO" id="GO:0005524">
    <property type="term" value="F:ATP binding"/>
    <property type="evidence" value="ECO:0007669"/>
    <property type="project" value="UniProtKB-KW"/>
</dbReference>
<dbReference type="GO" id="GO:0006256">
    <property type="term" value="P:UDP catabolic process"/>
    <property type="evidence" value="ECO:0007669"/>
    <property type="project" value="TreeGrafter"/>
</dbReference>
<evidence type="ECO:0000256" key="5">
    <source>
        <dbReference type="SAM" id="MobiDB-lite"/>
    </source>
</evidence>
<evidence type="ECO:0000313" key="7">
    <source>
        <dbReference type="EMBL" id="KAG7660509.1"/>
    </source>
</evidence>
<dbReference type="AlphaFoldDB" id="A0A8J5Q125"/>
<feature type="active site" description="Proton acceptor" evidence="3">
    <location>
        <position position="170"/>
    </location>
</feature>
<dbReference type="InterPro" id="IPR000407">
    <property type="entry name" value="GDA1_CD39_NTPase"/>
</dbReference>
<feature type="transmembrane region" description="Helical" evidence="6">
    <location>
        <begin position="593"/>
        <end position="612"/>
    </location>
</feature>
<keyword evidence="8" id="KW-1185">Reference proteome</keyword>